<dbReference type="Gene3D" id="1.10.10.1130">
    <property type="entry name" value="Uncharacterised protein PF10982, DUF2789"/>
    <property type="match status" value="1"/>
</dbReference>
<organism evidence="1 3">
    <name type="scientific">Tepidimonas ignava</name>
    <dbReference type="NCBI Taxonomy" id="114249"/>
    <lineage>
        <taxon>Bacteria</taxon>
        <taxon>Pseudomonadati</taxon>
        <taxon>Pseudomonadota</taxon>
        <taxon>Betaproteobacteria</taxon>
        <taxon>Burkholderiales</taxon>
        <taxon>Tepidimonas</taxon>
    </lineage>
</organism>
<protein>
    <submittedName>
        <fullName evidence="1">Uncharacterized protein DUF2789</fullName>
    </submittedName>
</protein>
<dbReference type="InterPro" id="IPR021250">
    <property type="entry name" value="DUF2789"/>
</dbReference>
<dbReference type="EMBL" id="VJNC01000001">
    <property type="protein sequence ID" value="TSE24035.1"/>
    <property type="molecule type" value="Genomic_DNA"/>
</dbReference>
<evidence type="ECO:0000313" key="3">
    <source>
        <dbReference type="Proteomes" id="UP000295536"/>
    </source>
</evidence>
<dbReference type="Pfam" id="PF10982">
    <property type="entry name" value="DUF2789"/>
    <property type="match status" value="1"/>
</dbReference>
<dbReference type="Proteomes" id="UP000295536">
    <property type="component" value="Unassembled WGS sequence"/>
</dbReference>
<dbReference type="AlphaFoldDB" id="A0A4R3LE50"/>
<proteinExistence type="predicted"/>
<dbReference type="InterPro" id="IPR038086">
    <property type="entry name" value="DUF2789_sf"/>
</dbReference>
<dbReference type="Proteomes" id="UP000315577">
    <property type="component" value="Unassembled WGS sequence"/>
</dbReference>
<dbReference type="RefSeq" id="WP_132962682.1">
    <property type="nucleotide sequence ID" value="NZ_DAIPFN010000006.1"/>
</dbReference>
<evidence type="ECO:0000313" key="1">
    <source>
        <dbReference type="EMBL" id="TCS97690.1"/>
    </source>
</evidence>
<accession>A0A4R3LE50</accession>
<keyword evidence="4" id="KW-1185">Reference proteome</keyword>
<evidence type="ECO:0000313" key="2">
    <source>
        <dbReference type="EMBL" id="TSE24035.1"/>
    </source>
</evidence>
<evidence type="ECO:0000313" key="4">
    <source>
        <dbReference type="Proteomes" id="UP000315577"/>
    </source>
</evidence>
<name>A0A4R3LE50_9BURK</name>
<reference evidence="1 3" key="1">
    <citation type="submission" date="2019-03" db="EMBL/GenBank/DDBJ databases">
        <title>Genomic Encyclopedia of Type Strains, Phase IV (KMG-IV): sequencing the most valuable type-strain genomes for metagenomic binning, comparative biology and taxonomic classification.</title>
        <authorList>
            <person name="Goeker M."/>
        </authorList>
    </citation>
    <scope>NUCLEOTIDE SEQUENCE [LARGE SCALE GENOMIC DNA]</scope>
    <source>
        <strain evidence="1 3">DSM 12034</strain>
    </source>
</reference>
<dbReference type="OrthoDB" id="5828847at2"/>
<reference evidence="2 4" key="2">
    <citation type="submission" date="2019-07" db="EMBL/GenBank/DDBJ databases">
        <title>Tepidimonas ignava SPS-1037 draft genome.</title>
        <authorList>
            <person name="Da Costa M.S."/>
            <person name="Froufe H.J.C."/>
            <person name="Egas C."/>
            <person name="Albuquerque L."/>
        </authorList>
    </citation>
    <scope>NUCLEOTIDE SEQUENCE [LARGE SCALE GENOMIC DNA]</scope>
    <source>
        <strain evidence="2 4">SPS-1037</strain>
    </source>
</reference>
<comment type="caution">
    <text evidence="1">The sequence shown here is derived from an EMBL/GenBank/DDBJ whole genome shotgun (WGS) entry which is preliminary data.</text>
</comment>
<dbReference type="EMBL" id="SMAH01000008">
    <property type="protein sequence ID" value="TCS97690.1"/>
    <property type="molecule type" value="Genomic_DNA"/>
</dbReference>
<gene>
    <name evidence="1" type="ORF">EDC36_10898</name>
    <name evidence="2" type="ORF">Tigna_00033</name>
</gene>
<sequence length="77" mass="8709">MERPIHDLAELFAQLGLPNDEASMRAFLERHAPLPANVALADAPWWTPAQARFLRDAKCEDADWAELVDQLDAALRR</sequence>